<dbReference type="Gene3D" id="2.120.10.100">
    <property type="entry name" value="Apyrase"/>
    <property type="match status" value="1"/>
</dbReference>
<dbReference type="PANTHER" id="PTHR13023">
    <property type="entry name" value="APYRASE"/>
    <property type="match status" value="1"/>
</dbReference>
<dbReference type="EMBL" id="KN770122">
    <property type="protein sequence ID" value="KIH46109.1"/>
    <property type="molecule type" value="Genomic_DNA"/>
</dbReference>
<keyword evidence="4 6" id="KW-0106">Calcium</keyword>
<protein>
    <submittedName>
        <fullName evidence="7">Apyrase</fullName>
    </submittedName>
</protein>
<evidence type="ECO:0000256" key="1">
    <source>
        <dbReference type="ARBA" id="ARBA00001913"/>
    </source>
</evidence>
<evidence type="ECO:0000256" key="2">
    <source>
        <dbReference type="ARBA" id="ARBA00022723"/>
    </source>
</evidence>
<feature type="binding site" evidence="6">
    <location>
        <position position="62"/>
    </location>
    <ligand>
        <name>Ca(2+)</name>
        <dbReference type="ChEBI" id="CHEBI:29108"/>
    </ligand>
</feature>
<dbReference type="OrthoDB" id="25028at2759"/>
<organism evidence="7 8">
    <name type="scientific">Ancylostoma duodenale</name>
    <dbReference type="NCBI Taxonomy" id="51022"/>
    <lineage>
        <taxon>Eukaryota</taxon>
        <taxon>Metazoa</taxon>
        <taxon>Ecdysozoa</taxon>
        <taxon>Nematoda</taxon>
        <taxon>Chromadorea</taxon>
        <taxon>Rhabditida</taxon>
        <taxon>Rhabditina</taxon>
        <taxon>Rhabditomorpha</taxon>
        <taxon>Strongyloidea</taxon>
        <taxon>Ancylostomatidae</taxon>
        <taxon>Ancylostomatinae</taxon>
        <taxon>Ancylostoma</taxon>
    </lineage>
</organism>
<feature type="binding site" evidence="6">
    <location>
        <position position="187"/>
    </location>
    <ligand>
        <name>Ca(2+)</name>
        <dbReference type="ChEBI" id="CHEBI:29108"/>
    </ligand>
</feature>
<dbReference type="PANTHER" id="PTHR13023:SF3">
    <property type="entry name" value="SOLUBLE CALCIUM-ACTIVATED NUCLEOTIDASE 1"/>
    <property type="match status" value="1"/>
</dbReference>
<dbReference type="AlphaFoldDB" id="A0A0C2FH80"/>
<gene>
    <name evidence="7" type="ORF">ANCDUO_23839</name>
</gene>
<comment type="similarity">
    <text evidence="5">Belongs to the apyrase family.</text>
</comment>
<dbReference type="Proteomes" id="UP000054047">
    <property type="component" value="Unassembled WGS sequence"/>
</dbReference>
<feature type="binding site" evidence="6">
    <location>
        <position position="4"/>
    </location>
    <ligand>
        <name>Ca(2+)</name>
        <dbReference type="ChEBI" id="CHEBI:29108"/>
    </ligand>
</feature>
<sequence>MELSDLSEYNGHLLSPDDKTGMLYEIKDDKLIANGLTIEIKAIPWVFLNSGPGNTTKGMKVEWLTIKDNLLYAGGHGAEYRNEKGDVVSEDPMWIKTITKRGEVKSINWKDVFSRMRAAAGYPAPGYLTHEAVQWSEKLQKWLFIPRKASLTPYVQSEDETKQAPTSRNSVFHIGGESVEHNDKGFSAFDFIPGYGDRLIAAIKSKEVEGSEVESYITVFNVKGEVLMEDQKLDGNYKFEGIYFI</sequence>
<evidence type="ECO:0000256" key="4">
    <source>
        <dbReference type="ARBA" id="ARBA00022837"/>
    </source>
</evidence>
<evidence type="ECO:0000313" key="8">
    <source>
        <dbReference type="Proteomes" id="UP000054047"/>
    </source>
</evidence>
<feature type="binding site" evidence="6">
    <location>
        <position position="240"/>
    </location>
    <ligand>
        <name>Ca(2+)</name>
        <dbReference type="ChEBI" id="CHEBI:29108"/>
    </ligand>
</feature>
<keyword evidence="8" id="KW-1185">Reference proteome</keyword>
<dbReference type="GO" id="GO:0004382">
    <property type="term" value="F:GDP phosphatase activity"/>
    <property type="evidence" value="ECO:0007669"/>
    <property type="project" value="TreeGrafter"/>
</dbReference>
<reference evidence="7 8" key="1">
    <citation type="submission" date="2013-12" db="EMBL/GenBank/DDBJ databases">
        <title>Draft genome of the parsitic nematode Ancylostoma duodenale.</title>
        <authorList>
            <person name="Mitreva M."/>
        </authorList>
    </citation>
    <scope>NUCLEOTIDE SEQUENCE [LARGE SCALE GENOMIC DNA]</scope>
    <source>
        <strain evidence="7 8">Zhejiang</strain>
    </source>
</reference>
<proteinExistence type="inferred from homology"/>
<evidence type="ECO:0000256" key="6">
    <source>
        <dbReference type="PIRSR" id="PIRSR609283-1"/>
    </source>
</evidence>
<accession>A0A0C2FH80</accession>
<evidence type="ECO:0000256" key="3">
    <source>
        <dbReference type="ARBA" id="ARBA00022801"/>
    </source>
</evidence>
<feature type="binding site" evidence="6">
    <location>
        <position position="5"/>
    </location>
    <ligand>
        <name>Ca(2+)</name>
        <dbReference type="ChEBI" id="CHEBI:29108"/>
    </ligand>
</feature>
<dbReference type="Pfam" id="PF06079">
    <property type="entry name" value="Apyrase"/>
    <property type="match status" value="1"/>
</dbReference>
<dbReference type="GO" id="GO:0005509">
    <property type="term" value="F:calcium ion binding"/>
    <property type="evidence" value="ECO:0007669"/>
    <property type="project" value="InterPro"/>
</dbReference>
<keyword evidence="3" id="KW-0378">Hydrolase</keyword>
<dbReference type="GO" id="GO:0045134">
    <property type="term" value="F:UDP phosphatase activity"/>
    <property type="evidence" value="ECO:0007669"/>
    <property type="project" value="TreeGrafter"/>
</dbReference>
<dbReference type="GO" id="GO:0030166">
    <property type="term" value="P:proteoglycan biosynthetic process"/>
    <property type="evidence" value="ECO:0007669"/>
    <property type="project" value="TreeGrafter"/>
</dbReference>
<evidence type="ECO:0000256" key="5">
    <source>
        <dbReference type="ARBA" id="ARBA00025738"/>
    </source>
</evidence>
<dbReference type="SUPFAM" id="SSF101887">
    <property type="entry name" value="Apyrase"/>
    <property type="match status" value="1"/>
</dbReference>
<name>A0A0C2FH80_9BILA</name>
<feature type="binding site" evidence="6">
    <location>
        <position position="131"/>
    </location>
    <ligand>
        <name>Ca(2+)</name>
        <dbReference type="ChEBI" id="CHEBI:29108"/>
    </ligand>
</feature>
<keyword evidence="2 6" id="KW-0479">Metal-binding</keyword>
<evidence type="ECO:0000313" key="7">
    <source>
        <dbReference type="EMBL" id="KIH46109.1"/>
    </source>
</evidence>
<dbReference type="InterPro" id="IPR009283">
    <property type="entry name" value="Apyrase"/>
</dbReference>
<dbReference type="InterPro" id="IPR036258">
    <property type="entry name" value="Apyrase_sf"/>
</dbReference>
<comment type="cofactor">
    <cofactor evidence="1 6">
        <name>Ca(2+)</name>
        <dbReference type="ChEBI" id="CHEBI:29108"/>
    </cofactor>
</comment>